<reference evidence="3 4" key="1">
    <citation type="submission" date="2016-05" db="EMBL/GenBank/DDBJ databases">
        <title>Genome sequencing of Vitellibacter soesokkakensis RSSK-12.</title>
        <authorList>
            <person name="Thevarajoo S."/>
            <person name="Selvaratnam C."/>
            <person name="Goh K.M."/>
            <person name="Chan K.-G."/>
            <person name="Chong C.S."/>
        </authorList>
    </citation>
    <scope>NUCLEOTIDE SEQUENCE [LARGE SCALE GENOMIC DNA]</scope>
    <source>
        <strain evidence="3 4">RSSK-12</strain>
    </source>
</reference>
<dbReference type="InterPro" id="IPR029041">
    <property type="entry name" value="FAD-linked_oxidoreductase-like"/>
</dbReference>
<evidence type="ECO:0000259" key="2">
    <source>
        <dbReference type="Pfam" id="PF01619"/>
    </source>
</evidence>
<accession>A0A1A9LIL4</accession>
<evidence type="ECO:0000256" key="1">
    <source>
        <dbReference type="ARBA" id="ARBA00023002"/>
    </source>
</evidence>
<organism evidence="3 4">
    <name type="scientific">Aequorivita soesokkakensis</name>
    <dbReference type="NCBI Taxonomy" id="1385699"/>
    <lineage>
        <taxon>Bacteria</taxon>
        <taxon>Pseudomonadati</taxon>
        <taxon>Bacteroidota</taxon>
        <taxon>Flavobacteriia</taxon>
        <taxon>Flavobacteriales</taxon>
        <taxon>Flavobacteriaceae</taxon>
        <taxon>Aequorivita</taxon>
    </lineage>
</organism>
<dbReference type="EMBL" id="LXIE01000001">
    <property type="protein sequence ID" value="OAD92345.1"/>
    <property type="molecule type" value="Genomic_DNA"/>
</dbReference>
<dbReference type="Gene3D" id="3.20.20.220">
    <property type="match status" value="1"/>
</dbReference>
<proteinExistence type="predicted"/>
<evidence type="ECO:0000313" key="4">
    <source>
        <dbReference type="Proteomes" id="UP000077552"/>
    </source>
</evidence>
<dbReference type="PANTHER" id="PTHR13914:SF0">
    <property type="entry name" value="PROLINE DEHYDROGENASE 1, MITOCHONDRIAL"/>
    <property type="match status" value="1"/>
</dbReference>
<dbReference type="OrthoDB" id="1401444at2"/>
<dbReference type="PANTHER" id="PTHR13914">
    <property type="entry name" value="PROLINE OXIDASE"/>
    <property type="match status" value="1"/>
</dbReference>
<gene>
    <name evidence="3" type="ORF">A7A78_00040</name>
</gene>
<protein>
    <submittedName>
        <fullName evidence="3">Proline dehydrogenase</fullName>
    </submittedName>
</protein>
<sequence>MTSNSLFDNTETAFKLKSDSELERAYFLFKMISKEPLVKIGTAVTKFALNINLPVEGLIRSTVFDHFCGGVNEKDCMSTVDKLFDAGVASVLDFSVEGKEEDEQFDSTAEKVIELTKFAKNKEAMPFSVFKPTGFGRFKIWQKITENQHLTDAEKLEWKRIEDRYDLVSKEAHDSNIRLLIDGEESWMQDAADSLCEKMMEKYNTERPIVFNTLQCYRWDRLEYLKELHQRAKNKGYKLGFKIVRGAYMEKENERAAEKGYKTPICESKKATDDNFNEIMKYIMDNLNDIELFIGTHNESSNYLAMDLMKEKGISRSDDRVWFGQLFGMSDHITFNLGAEGYNVAKYIPFGPVKDVMPYLIRRAEENTSVAGQTSRELTLLKKEKERRKL</sequence>
<dbReference type="InterPro" id="IPR002872">
    <property type="entry name" value="Proline_DH_dom"/>
</dbReference>
<comment type="caution">
    <text evidence="3">The sequence shown here is derived from an EMBL/GenBank/DDBJ whole genome shotgun (WGS) entry which is preliminary data.</text>
</comment>
<feature type="domain" description="Proline dehydrogenase" evidence="2">
    <location>
        <begin position="77"/>
        <end position="376"/>
    </location>
</feature>
<dbReference type="STRING" id="1385699.A7A78_00040"/>
<dbReference type="GO" id="GO:0071949">
    <property type="term" value="F:FAD binding"/>
    <property type="evidence" value="ECO:0007669"/>
    <property type="project" value="TreeGrafter"/>
</dbReference>
<evidence type="ECO:0000313" key="3">
    <source>
        <dbReference type="EMBL" id="OAD92345.1"/>
    </source>
</evidence>
<dbReference type="InterPro" id="IPR015659">
    <property type="entry name" value="Proline_oxidase"/>
</dbReference>
<dbReference type="Pfam" id="PF01619">
    <property type="entry name" value="Pro_dh"/>
    <property type="match status" value="1"/>
</dbReference>
<dbReference type="GO" id="GO:0004657">
    <property type="term" value="F:proline dehydrogenase activity"/>
    <property type="evidence" value="ECO:0007669"/>
    <property type="project" value="InterPro"/>
</dbReference>
<dbReference type="SUPFAM" id="SSF51730">
    <property type="entry name" value="FAD-linked oxidoreductase"/>
    <property type="match status" value="1"/>
</dbReference>
<name>A0A1A9LIL4_9FLAO</name>
<dbReference type="AlphaFoldDB" id="A0A1A9LIL4"/>
<keyword evidence="1" id="KW-0560">Oxidoreductase</keyword>
<dbReference type="GO" id="GO:0010133">
    <property type="term" value="P:L-proline catabolic process to L-glutamate"/>
    <property type="evidence" value="ECO:0007669"/>
    <property type="project" value="TreeGrafter"/>
</dbReference>
<dbReference type="Proteomes" id="UP000077552">
    <property type="component" value="Unassembled WGS sequence"/>
</dbReference>
<keyword evidence="4" id="KW-1185">Reference proteome</keyword>
<dbReference type="RefSeq" id="WP_068760030.1">
    <property type="nucleotide sequence ID" value="NZ_LXIE01000001.1"/>
</dbReference>